<evidence type="ECO:0000313" key="1">
    <source>
        <dbReference type="EMBL" id="WEK36890.1"/>
    </source>
</evidence>
<name>A0AAJ6BGN1_9BACT</name>
<organism evidence="1 2">
    <name type="scientific">Candidatus Pseudobacter hemicellulosilyticus</name>
    <dbReference type="NCBI Taxonomy" id="3121375"/>
    <lineage>
        <taxon>Bacteria</taxon>
        <taxon>Pseudomonadati</taxon>
        <taxon>Bacteroidota</taxon>
        <taxon>Chitinophagia</taxon>
        <taxon>Chitinophagales</taxon>
        <taxon>Chitinophagaceae</taxon>
        <taxon>Pseudobacter</taxon>
    </lineage>
</organism>
<gene>
    <name evidence="1" type="ORF">P0Y53_05185</name>
</gene>
<proteinExistence type="predicted"/>
<dbReference type="EMBL" id="CP119311">
    <property type="protein sequence ID" value="WEK36890.1"/>
    <property type="molecule type" value="Genomic_DNA"/>
</dbReference>
<evidence type="ECO:0000313" key="2">
    <source>
        <dbReference type="Proteomes" id="UP001220610"/>
    </source>
</evidence>
<protein>
    <recommendedName>
        <fullName evidence="3">HNH endonuclease</fullName>
    </recommendedName>
</protein>
<dbReference type="AlphaFoldDB" id="A0AAJ6BGN1"/>
<sequence>MRKRWTAQTEVTDTLLKFREKRKWQIALRRYVLDGNPCSFYAPYFGLDIATYRKWIEAQFTEGLTWDNFSSTWQFDHIVPLSYFDFTQDQDLLLCWNFTNIRVERIDDQKDKEHHIDVLAAKSYFETLYTNTGIALCKDMVERINQVEAAQLANSKPLEAFLLENKEHIQALSSFGIHEFTSLNEGVSVAEIKAEQELLKKFGGQ</sequence>
<reference evidence="1" key="1">
    <citation type="submission" date="2023-03" db="EMBL/GenBank/DDBJ databases">
        <title>Andean soil-derived lignocellulolytic bacterial consortium as a source of novel taxa and putative plastic-active enzymes.</title>
        <authorList>
            <person name="Diaz-Garcia L."/>
            <person name="Chuvochina M."/>
            <person name="Feuerriegel G."/>
            <person name="Bunk B."/>
            <person name="Sproer C."/>
            <person name="Streit W.R."/>
            <person name="Rodriguez L.M."/>
            <person name="Overmann J."/>
            <person name="Jimenez D.J."/>
        </authorList>
    </citation>
    <scope>NUCLEOTIDE SEQUENCE</scope>
    <source>
        <strain evidence="1">MAG 7</strain>
    </source>
</reference>
<dbReference type="Proteomes" id="UP001220610">
    <property type="component" value="Chromosome"/>
</dbReference>
<accession>A0AAJ6BGN1</accession>
<evidence type="ECO:0008006" key="3">
    <source>
        <dbReference type="Google" id="ProtNLM"/>
    </source>
</evidence>